<comment type="subcellular location">
    <subcellularLocation>
        <location evidence="2">Mitochondrion</location>
    </subcellularLocation>
</comment>
<sequence length="432" mass="49033">MSCLCPTNTLKLFIRSVAQVELPASKLRTSHTRWHKPAIRSFSSTRQHSASSLSLSKGYIPFETSLQDIPKPEYGSQKWAQGVVEGTIALRHEKIESAQHTDIGHTLEGQPEAATTTTGNEEVSSKIISRKLRKERRRGASIQTQHTGEKPREGGSAKTKTVAFRNPQKGRQRGQPSTSGVKPTFRVIGEKNKVYDSGFKIHYSAPIAPESARPSKLDTKPRAKSMDPVKENKRKEDDDWKPPTREHWQIDKDALKAKFPDGWRPLRRLSPDALSGIRALHAQDPVQYTTAVLANSFEVSPEAMRRILKSKWSPKPEEESDRLRRWNNRGKSVYSRYVELGVLKPPKKWRDMGIGKGKPEWMVKKQKERKERAERGETPLPALIATGRARDAKYGLGTKKEQRVREPLPALVTTRRVQPVVEWEESLKDRIL</sequence>
<evidence type="ECO:0000256" key="2">
    <source>
        <dbReference type="ARBA" id="ARBA00004173"/>
    </source>
</evidence>
<feature type="region of interest" description="Disordered" evidence="6">
    <location>
        <begin position="101"/>
        <end position="183"/>
    </location>
</feature>
<reference evidence="7" key="1">
    <citation type="submission" date="2019-07" db="EMBL/GenBank/DDBJ databases">
        <title>Hyphodiscus hymeniophilus genome sequencing and assembly.</title>
        <authorList>
            <person name="Kramer G."/>
            <person name="Nodwell J."/>
        </authorList>
    </citation>
    <scope>NUCLEOTIDE SEQUENCE</scope>
    <source>
        <strain evidence="7">ATCC 34498</strain>
    </source>
</reference>
<dbReference type="InterPro" id="IPR010487">
    <property type="entry name" value="NGRN/Rrg9"/>
</dbReference>
<organism evidence="7 8">
    <name type="scientific">Hyphodiscus hymeniophilus</name>
    <dbReference type="NCBI Taxonomy" id="353542"/>
    <lineage>
        <taxon>Eukaryota</taxon>
        <taxon>Fungi</taxon>
        <taxon>Dikarya</taxon>
        <taxon>Ascomycota</taxon>
        <taxon>Pezizomycotina</taxon>
        <taxon>Leotiomycetes</taxon>
        <taxon>Helotiales</taxon>
        <taxon>Hyphodiscaceae</taxon>
        <taxon>Hyphodiscus</taxon>
    </lineage>
</organism>
<name>A0A9P6SL47_9HELO</name>
<dbReference type="Pfam" id="PF06413">
    <property type="entry name" value="Neugrin"/>
    <property type="match status" value="1"/>
</dbReference>
<dbReference type="OrthoDB" id="5578174at2759"/>
<dbReference type="GO" id="GO:0005634">
    <property type="term" value="C:nucleus"/>
    <property type="evidence" value="ECO:0007669"/>
    <property type="project" value="TreeGrafter"/>
</dbReference>
<keyword evidence="8" id="KW-1185">Reference proteome</keyword>
<evidence type="ECO:0000256" key="3">
    <source>
        <dbReference type="ARBA" id="ARBA00010895"/>
    </source>
</evidence>
<dbReference type="GO" id="GO:0005739">
    <property type="term" value="C:mitochondrion"/>
    <property type="evidence" value="ECO:0007669"/>
    <property type="project" value="UniProtKB-SubCell"/>
</dbReference>
<evidence type="ECO:0000256" key="5">
    <source>
        <dbReference type="ARBA" id="ARBA00022946"/>
    </source>
</evidence>
<evidence type="ECO:0000313" key="7">
    <source>
        <dbReference type="EMBL" id="KAG0646224.1"/>
    </source>
</evidence>
<dbReference type="PANTHER" id="PTHR13475:SF3">
    <property type="entry name" value="NEUGRIN"/>
    <property type="match status" value="1"/>
</dbReference>
<proteinExistence type="inferred from homology"/>
<evidence type="ECO:0000256" key="6">
    <source>
        <dbReference type="SAM" id="MobiDB-lite"/>
    </source>
</evidence>
<accession>A0A9P6SL47</accession>
<dbReference type="PANTHER" id="PTHR13475">
    <property type="entry name" value="NEUGRIN"/>
    <property type="match status" value="1"/>
</dbReference>
<keyword evidence="5" id="KW-0809">Transit peptide</keyword>
<dbReference type="AlphaFoldDB" id="A0A9P6SL47"/>
<feature type="compositionally biased region" description="Basic residues" evidence="6">
    <location>
        <begin position="128"/>
        <end position="139"/>
    </location>
</feature>
<dbReference type="Proteomes" id="UP000785200">
    <property type="component" value="Unassembled WGS sequence"/>
</dbReference>
<comment type="function">
    <text evidence="1">Required for respiratory activity and maintenance and expression of the mitochondrial genome.</text>
</comment>
<dbReference type="EMBL" id="VNKQ01000016">
    <property type="protein sequence ID" value="KAG0646224.1"/>
    <property type="molecule type" value="Genomic_DNA"/>
</dbReference>
<feature type="region of interest" description="Disordered" evidence="6">
    <location>
        <begin position="210"/>
        <end position="253"/>
    </location>
</feature>
<feature type="compositionally biased region" description="Basic and acidic residues" evidence="6">
    <location>
        <begin position="349"/>
        <end position="377"/>
    </location>
</feature>
<feature type="compositionally biased region" description="Polar residues" evidence="6">
    <location>
        <begin position="113"/>
        <end position="122"/>
    </location>
</feature>
<evidence type="ECO:0000256" key="1">
    <source>
        <dbReference type="ARBA" id="ARBA00003548"/>
    </source>
</evidence>
<gene>
    <name evidence="7" type="ORF">D0Z07_8254</name>
</gene>
<protein>
    <recommendedName>
        <fullName evidence="4">Required for respiratory growth protein 9, mitochondrial</fullName>
    </recommendedName>
</protein>
<evidence type="ECO:0000256" key="4">
    <source>
        <dbReference type="ARBA" id="ARBA00013566"/>
    </source>
</evidence>
<feature type="compositionally biased region" description="Basic and acidic residues" evidence="6">
    <location>
        <begin position="388"/>
        <end position="403"/>
    </location>
</feature>
<feature type="region of interest" description="Disordered" evidence="6">
    <location>
        <begin position="349"/>
        <end position="403"/>
    </location>
</feature>
<comment type="similarity">
    <text evidence="3">Belongs to the RRG9 family.</text>
</comment>
<feature type="compositionally biased region" description="Basic and acidic residues" evidence="6">
    <location>
        <begin position="213"/>
        <end position="253"/>
    </location>
</feature>
<comment type="caution">
    <text evidence="7">The sequence shown here is derived from an EMBL/GenBank/DDBJ whole genome shotgun (WGS) entry which is preliminary data.</text>
</comment>
<evidence type="ECO:0000313" key="8">
    <source>
        <dbReference type="Proteomes" id="UP000785200"/>
    </source>
</evidence>